<dbReference type="Gene3D" id="3.40.50.2000">
    <property type="entry name" value="Glycogen Phosphorylase B"/>
    <property type="match status" value="2"/>
</dbReference>
<dbReference type="NCBIfam" id="NF007640">
    <property type="entry name" value="PRK10307.1"/>
    <property type="match status" value="1"/>
</dbReference>
<reference evidence="2 3" key="1">
    <citation type="submission" date="2020-08" db="EMBL/GenBank/DDBJ databases">
        <title>The genome sequence of type strain Novosphingobium flavum NBRC 111647.</title>
        <authorList>
            <person name="Liu Y."/>
        </authorList>
    </citation>
    <scope>NUCLEOTIDE SEQUENCE [LARGE SCALE GENOMIC DNA]</scope>
    <source>
        <strain evidence="2 3">NBRC 111647</strain>
    </source>
</reference>
<dbReference type="PANTHER" id="PTHR12526">
    <property type="entry name" value="GLYCOSYLTRANSFERASE"/>
    <property type="match status" value="1"/>
</dbReference>
<keyword evidence="2" id="KW-0808">Transferase</keyword>
<dbReference type="InterPro" id="IPR028098">
    <property type="entry name" value="Glyco_trans_4-like_N"/>
</dbReference>
<keyword evidence="3" id="KW-1185">Reference proteome</keyword>
<feature type="domain" description="Glycosyltransferase subfamily 4-like N-terminal" evidence="1">
    <location>
        <begin position="16"/>
        <end position="207"/>
    </location>
</feature>
<comment type="caution">
    <text evidence="2">The sequence shown here is derived from an EMBL/GenBank/DDBJ whole genome shotgun (WGS) entry which is preliminary data.</text>
</comment>
<dbReference type="Proteomes" id="UP000566813">
    <property type="component" value="Unassembled WGS sequence"/>
</dbReference>
<evidence type="ECO:0000259" key="1">
    <source>
        <dbReference type="Pfam" id="PF13579"/>
    </source>
</evidence>
<sequence>MRLAIVGLNYAPEEIGIGAFTSGMARGLAAREFAVRAIVGKPYYPQWQVWEGFARPGWLAAREDGVEITRCPHYVPARPSGLKRIVHLASFAAGALAPALRLALGRKDQRPETVICVAPALLSVPVAWLLARLAGARLWIHVQDFEVEAAFATGLVDGYGRAARLARGVENRLLRLADRVTTISPQMCARLHDKGIAAEQVSEVRNWANAPAPDPAAGAAYRAEWGLGTRRVALYSGNIANKQGIEIVVAAARLLADRGDLHFVVCGEGPNRARLQALAAGLTNISFHDLQPAARMGELLSLAAIHLLPQIAGAADLVLPSKLANMLHSGRPVVATAEPGTGLHGEVEGCGLTTPPGDAAAFAAAIARLLDDPVLAEELGAAARERGHERWSQDAVLDRLAALLREEDTR</sequence>
<evidence type="ECO:0000313" key="3">
    <source>
        <dbReference type="Proteomes" id="UP000566813"/>
    </source>
</evidence>
<dbReference type="AlphaFoldDB" id="A0A7X1FQ25"/>
<dbReference type="EMBL" id="JACLAW010000002">
    <property type="protein sequence ID" value="MBC2664442.1"/>
    <property type="molecule type" value="Genomic_DNA"/>
</dbReference>
<organism evidence="2 3">
    <name type="scientific">Novosphingobium flavum</name>
    <dbReference type="NCBI Taxonomy" id="1778672"/>
    <lineage>
        <taxon>Bacteria</taxon>
        <taxon>Pseudomonadati</taxon>
        <taxon>Pseudomonadota</taxon>
        <taxon>Alphaproteobacteria</taxon>
        <taxon>Sphingomonadales</taxon>
        <taxon>Sphingomonadaceae</taxon>
        <taxon>Novosphingobium</taxon>
    </lineage>
</organism>
<dbReference type="CDD" id="cd03794">
    <property type="entry name" value="GT4_WbuB-like"/>
    <property type="match status" value="1"/>
</dbReference>
<dbReference type="Pfam" id="PF13579">
    <property type="entry name" value="Glyco_trans_4_4"/>
    <property type="match status" value="1"/>
</dbReference>
<protein>
    <submittedName>
        <fullName evidence="2">WcaI family glycosyltransferase</fullName>
    </submittedName>
</protein>
<dbReference type="GO" id="GO:0016757">
    <property type="term" value="F:glycosyltransferase activity"/>
    <property type="evidence" value="ECO:0007669"/>
    <property type="project" value="UniProtKB-ARBA"/>
</dbReference>
<proteinExistence type="predicted"/>
<dbReference type="SUPFAM" id="SSF53756">
    <property type="entry name" value="UDP-Glycosyltransferase/glycogen phosphorylase"/>
    <property type="match status" value="1"/>
</dbReference>
<name>A0A7X1FQ25_9SPHN</name>
<accession>A0A7X1FQ25</accession>
<evidence type="ECO:0000313" key="2">
    <source>
        <dbReference type="EMBL" id="MBC2664442.1"/>
    </source>
</evidence>
<gene>
    <name evidence="2" type="ORF">H7F51_02795</name>
</gene>
<dbReference type="Pfam" id="PF13692">
    <property type="entry name" value="Glyco_trans_1_4"/>
    <property type="match status" value="1"/>
</dbReference>